<dbReference type="Gene3D" id="3.40.50.10330">
    <property type="entry name" value="Probable inorganic polyphosphate/atp-NAD kinase, domain 1"/>
    <property type="match status" value="1"/>
</dbReference>
<sequence>MTDVALLSDARTAAVAVLLPKLRERCGRRGDVFHYEVDEGGDVETALATIALVRPRVLAIVGDDATVSEVLTVMEARQPFGATPPPIAALGGGAADVVPHMLGSPGCSVEGLEQAARLARAGLGGRLINRVPVAVTAGGLRRLGLMVRTAGRRSISLRASADRGAKISGRFSRLVVVGNQAEGRAETPRLTMLAVEAGWRAALSAAAAAITGRLGMPWATGGHGTRCDDVAIDGADRLLLDGAAIAGPTMRLEPAAPVTFLKLAA</sequence>
<evidence type="ECO:0008006" key="3">
    <source>
        <dbReference type="Google" id="ProtNLM"/>
    </source>
</evidence>
<accession>A0ABX0XLG6</accession>
<reference evidence="1 2" key="1">
    <citation type="submission" date="2020-03" db="EMBL/GenBank/DDBJ databases">
        <title>Genomic Encyclopedia of Type Strains, Phase IV (KMG-IV): sequencing the most valuable type-strain genomes for metagenomic binning, comparative biology and taxonomic classification.</title>
        <authorList>
            <person name="Goeker M."/>
        </authorList>
    </citation>
    <scope>NUCLEOTIDE SEQUENCE [LARGE SCALE GENOMIC DNA]</scope>
    <source>
        <strain evidence="1 2">DSM 27651</strain>
    </source>
</reference>
<dbReference type="InterPro" id="IPR016064">
    <property type="entry name" value="NAD/diacylglycerol_kinase_sf"/>
</dbReference>
<keyword evidence="2" id="KW-1185">Reference proteome</keyword>
<dbReference type="Proteomes" id="UP000734218">
    <property type="component" value="Unassembled WGS sequence"/>
</dbReference>
<proteinExistence type="predicted"/>
<evidence type="ECO:0000313" key="1">
    <source>
        <dbReference type="EMBL" id="NJC34211.1"/>
    </source>
</evidence>
<name>A0ABX0XLG6_9SPHN</name>
<organism evidence="1 2">
    <name type="scientific">Sphingomonas jejuensis</name>
    <dbReference type="NCBI Taxonomy" id="904715"/>
    <lineage>
        <taxon>Bacteria</taxon>
        <taxon>Pseudomonadati</taxon>
        <taxon>Pseudomonadota</taxon>
        <taxon>Alphaproteobacteria</taxon>
        <taxon>Sphingomonadales</taxon>
        <taxon>Sphingomonadaceae</taxon>
        <taxon>Sphingomonas</taxon>
    </lineage>
</organism>
<protein>
    <recommendedName>
        <fullName evidence="3">DAGKc domain-containing protein</fullName>
    </recommendedName>
</protein>
<dbReference type="InterPro" id="IPR017438">
    <property type="entry name" value="ATP-NAD_kinase_N"/>
</dbReference>
<comment type="caution">
    <text evidence="1">The sequence shown here is derived from an EMBL/GenBank/DDBJ whole genome shotgun (WGS) entry which is preliminary data.</text>
</comment>
<dbReference type="EMBL" id="JAATJE010000001">
    <property type="protein sequence ID" value="NJC34211.1"/>
    <property type="molecule type" value="Genomic_DNA"/>
</dbReference>
<dbReference type="SUPFAM" id="SSF111331">
    <property type="entry name" value="NAD kinase/diacylglycerol kinase-like"/>
    <property type="match status" value="1"/>
</dbReference>
<evidence type="ECO:0000313" key="2">
    <source>
        <dbReference type="Proteomes" id="UP000734218"/>
    </source>
</evidence>
<dbReference type="RefSeq" id="WP_167954080.1">
    <property type="nucleotide sequence ID" value="NZ_JAATJE010000001.1"/>
</dbReference>
<gene>
    <name evidence="1" type="ORF">GGR88_001685</name>
</gene>